<sequence length="465" mass="54062">MQKTGEYNSNNAFIYNGNTGNVNNNNKYNTNAVRPVSEFQGNVDPFASFYKSMRAAYRLCLKNKAHTANAIRFWLDEESELVALAREVFNCEYVPRQSIAFIVTKPCLREVVAADFRDRIVQHYIVMRLEALFEECGTLDDNMFSCRVGKGNLAAIQALQQQIFHQSKGYTTDCYVAKFDLQSFFMSIDKRRLYDELVALVAKRYEGWDKDTLLYLIRVVTLHNPQDNAVRKTPLCDWADLPRSKSLYNVDWFLGLAIGNLTSQSDANFYNAPAMRWMRSVGLAPVNYVDDFAFVVRDKASFLTAMPYIRNYFAAERGLTMHPRKFYLQHYSKGIKFLGAVIKYNRVYTNNQTVARCFGKIHYYNEACRHSSRRKARHVEKLATILNSYLGLMRHFDTFNIRKRIAAEVGTVWCDYIRFDDDITTATVVKHFRQREICKYNVRKQRRRDLFTLKNLLNDGNTAAN</sequence>
<dbReference type="AlphaFoldDB" id="A0A5B3H1H1"/>
<dbReference type="EMBL" id="VVXH01000004">
    <property type="protein sequence ID" value="KAA2379617.1"/>
    <property type="molecule type" value="Genomic_DNA"/>
</dbReference>
<dbReference type="Pfam" id="PF00078">
    <property type="entry name" value="RVT_1"/>
    <property type="match status" value="1"/>
</dbReference>
<dbReference type="PROSITE" id="PS50878">
    <property type="entry name" value="RT_POL"/>
    <property type="match status" value="1"/>
</dbReference>
<evidence type="ECO:0000313" key="3">
    <source>
        <dbReference type="EMBL" id="KAA2379617.1"/>
    </source>
</evidence>
<dbReference type="Proteomes" id="UP000322940">
    <property type="component" value="Unassembled WGS sequence"/>
</dbReference>
<protein>
    <recommendedName>
        <fullName evidence="2">Reverse transcriptase domain-containing protein</fullName>
    </recommendedName>
</protein>
<comment type="caution">
    <text evidence="3">The sequence shown here is derived from an EMBL/GenBank/DDBJ whole genome shotgun (WGS) entry which is preliminary data.</text>
</comment>
<gene>
    <name evidence="3" type="ORF">F2Y10_05480</name>
</gene>
<dbReference type="PANTHER" id="PTHR34047:SF8">
    <property type="entry name" value="PROTEIN YKFC"/>
    <property type="match status" value="1"/>
</dbReference>
<proteinExistence type="inferred from homology"/>
<organism evidence="3 4">
    <name type="scientific">Alistipes onderdonkii</name>
    <dbReference type="NCBI Taxonomy" id="328813"/>
    <lineage>
        <taxon>Bacteria</taxon>
        <taxon>Pseudomonadati</taxon>
        <taxon>Bacteroidota</taxon>
        <taxon>Bacteroidia</taxon>
        <taxon>Bacteroidales</taxon>
        <taxon>Rikenellaceae</taxon>
        <taxon>Alistipes</taxon>
    </lineage>
</organism>
<feature type="domain" description="Reverse transcriptase" evidence="2">
    <location>
        <begin position="75"/>
        <end position="342"/>
    </location>
</feature>
<evidence type="ECO:0000259" key="2">
    <source>
        <dbReference type="PROSITE" id="PS50878"/>
    </source>
</evidence>
<dbReference type="SUPFAM" id="SSF56672">
    <property type="entry name" value="DNA/RNA polymerases"/>
    <property type="match status" value="1"/>
</dbReference>
<accession>A0A5B3H1H1</accession>
<comment type="similarity">
    <text evidence="1">Belongs to the bacterial reverse transcriptase family.</text>
</comment>
<name>A0A5B3H1H1_9BACT</name>
<dbReference type="InterPro" id="IPR000477">
    <property type="entry name" value="RT_dom"/>
</dbReference>
<evidence type="ECO:0000256" key="1">
    <source>
        <dbReference type="ARBA" id="ARBA00034120"/>
    </source>
</evidence>
<dbReference type="PANTHER" id="PTHR34047">
    <property type="entry name" value="NUCLEAR INTRON MATURASE 1, MITOCHONDRIAL-RELATED"/>
    <property type="match status" value="1"/>
</dbReference>
<dbReference type="InterPro" id="IPR051083">
    <property type="entry name" value="GrpII_Intron_Splice-Mob/Def"/>
</dbReference>
<dbReference type="RefSeq" id="WP_022061455.1">
    <property type="nucleotide sequence ID" value="NZ_JAHOOA010000003.1"/>
</dbReference>
<reference evidence="3 4" key="1">
    <citation type="journal article" date="2019" name="Nat. Med.">
        <title>A library of human gut bacterial isolates paired with longitudinal multiomics data enables mechanistic microbiome research.</title>
        <authorList>
            <person name="Poyet M."/>
            <person name="Groussin M."/>
            <person name="Gibbons S.M."/>
            <person name="Avila-Pacheco J."/>
            <person name="Jiang X."/>
            <person name="Kearney S.M."/>
            <person name="Perrotta A.R."/>
            <person name="Berdy B."/>
            <person name="Zhao S."/>
            <person name="Lieberman T.D."/>
            <person name="Swanson P.K."/>
            <person name="Smith M."/>
            <person name="Roesemann S."/>
            <person name="Alexander J.E."/>
            <person name="Rich S.A."/>
            <person name="Livny J."/>
            <person name="Vlamakis H."/>
            <person name="Clish C."/>
            <person name="Bullock K."/>
            <person name="Deik A."/>
            <person name="Scott J."/>
            <person name="Pierce K.A."/>
            <person name="Xavier R.J."/>
            <person name="Alm E.J."/>
        </authorList>
    </citation>
    <scope>NUCLEOTIDE SEQUENCE [LARGE SCALE GENOMIC DNA]</scope>
    <source>
        <strain evidence="3 4">BIOML-A266</strain>
    </source>
</reference>
<evidence type="ECO:0000313" key="4">
    <source>
        <dbReference type="Proteomes" id="UP000322940"/>
    </source>
</evidence>
<dbReference type="InterPro" id="IPR043502">
    <property type="entry name" value="DNA/RNA_pol_sf"/>
</dbReference>